<dbReference type="EMBL" id="QJJK01000020">
    <property type="protein sequence ID" value="PXW51357.1"/>
    <property type="molecule type" value="Genomic_DNA"/>
</dbReference>
<dbReference type="RefSeq" id="WP_425351273.1">
    <property type="nucleotide sequence ID" value="NZ_JAHBRY010000001.1"/>
</dbReference>
<dbReference type="GO" id="GO:0006508">
    <property type="term" value="P:proteolysis"/>
    <property type="evidence" value="ECO:0007669"/>
    <property type="project" value="UniProtKB-KW"/>
</dbReference>
<dbReference type="SUPFAM" id="SSF55166">
    <property type="entry name" value="Hedgehog/DD-peptidase"/>
    <property type="match status" value="1"/>
</dbReference>
<comment type="caution">
    <text evidence="9">The sequence shown here is derived from an EMBL/GenBank/DDBJ whole genome shotgun (WGS) entry which is preliminary data.</text>
</comment>
<dbReference type="Pfam" id="PF03411">
    <property type="entry name" value="Peptidase_M74"/>
    <property type="match status" value="1"/>
</dbReference>
<dbReference type="InterPro" id="IPR009045">
    <property type="entry name" value="Zn_M74/Hedgehog-like"/>
</dbReference>
<keyword evidence="1" id="KW-0645">Protease</keyword>
<keyword evidence="7" id="KW-0482">Metalloprotease</keyword>
<sequence length="328" mass="35144">MTTTPFQPKGSQGAGRAFKPLALAGLLIVLTSLMGGHPARAQENAAQEAARRKAALAKLPADAAQRRFGTIPLPSAGQAAVFGFYSLGCLAGGVMLPPDGSTWQVMRLSRNRNWGHPALVEFLQNFAAKVPSTTGWPGILVGDMGQPRGGPMLTGHASHQIGLDADIWLTAMPAGRLSASDREEVSAINMVRSDWNDIDPSRWTASHMALLKTAASFRQVERVLVNPAIKRALCRDAGSDRRWLSKIRPAPGHNYHFHIRLACPAGETACRRQAPPPTNDGCGAELDWWFSAEARRPKPHKPAPPLMVADLPAQCRAVIDSAAAAAKN</sequence>
<dbReference type="GO" id="GO:0030288">
    <property type="term" value="C:outer membrane-bounded periplasmic space"/>
    <property type="evidence" value="ECO:0007669"/>
    <property type="project" value="InterPro"/>
</dbReference>
<dbReference type="GO" id="GO:0046872">
    <property type="term" value="F:metal ion binding"/>
    <property type="evidence" value="ECO:0007669"/>
    <property type="project" value="UniProtKB-KW"/>
</dbReference>
<dbReference type="InterPro" id="IPR005073">
    <property type="entry name" value="Peptidase_M74"/>
</dbReference>
<feature type="disulfide bond" evidence="8">
    <location>
        <begin position="89"/>
        <end position="315"/>
    </location>
</feature>
<evidence type="ECO:0000256" key="4">
    <source>
        <dbReference type="ARBA" id="ARBA00022764"/>
    </source>
</evidence>
<evidence type="ECO:0000256" key="2">
    <source>
        <dbReference type="ARBA" id="ARBA00022723"/>
    </source>
</evidence>
<gene>
    <name evidence="9" type="ORF">C7450_12039</name>
</gene>
<accession>A0A2V3TU18</accession>
<dbReference type="GO" id="GO:0008237">
    <property type="term" value="F:metallopeptidase activity"/>
    <property type="evidence" value="ECO:0007669"/>
    <property type="project" value="UniProtKB-KW"/>
</dbReference>
<dbReference type="AlphaFoldDB" id="A0A2V3TU18"/>
<dbReference type="Gene3D" id="3.30.1380.10">
    <property type="match status" value="1"/>
</dbReference>
<evidence type="ECO:0000256" key="8">
    <source>
        <dbReference type="PIRSR" id="PIRSR018455-2"/>
    </source>
</evidence>
<dbReference type="PIRSF" id="PIRSF018455">
    <property type="entry name" value="MepA"/>
    <property type="match status" value="1"/>
</dbReference>
<keyword evidence="8" id="KW-1015">Disulfide bond</keyword>
<evidence type="ECO:0000256" key="5">
    <source>
        <dbReference type="ARBA" id="ARBA00022801"/>
    </source>
</evidence>
<evidence type="ECO:0000256" key="1">
    <source>
        <dbReference type="ARBA" id="ARBA00022670"/>
    </source>
</evidence>
<evidence type="ECO:0000313" key="10">
    <source>
        <dbReference type="Proteomes" id="UP000248021"/>
    </source>
</evidence>
<evidence type="ECO:0000256" key="3">
    <source>
        <dbReference type="ARBA" id="ARBA00022729"/>
    </source>
</evidence>
<organism evidence="9 10">
    <name type="scientific">Chelatococcus asaccharovorans</name>
    <dbReference type="NCBI Taxonomy" id="28210"/>
    <lineage>
        <taxon>Bacteria</taxon>
        <taxon>Pseudomonadati</taxon>
        <taxon>Pseudomonadota</taxon>
        <taxon>Alphaproteobacteria</taxon>
        <taxon>Hyphomicrobiales</taxon>
        <taxon>Chelatococcaceae</taxon>
        <taxon>Chelatococcus</taxon>
    </lineage>
</organism>
<evidence type="ECO:0000256" key="6">
    <source>
        <dbReference type="ARBA" id="ARBA00022833"/>
    </source>
</evidence>
<dbReference type="NCBIfam" id="NF006947">
    <property type="entry name" value="PRK09429.1"/>
    <property type="match status" value="1"/>
</dbReference>
<feature type="disulfide bond" evidence="8">
    <location>
        <begin position="234"/>
        <end position="282"/>
    </location>
</feature>
<keyword evidence="2" id="KW-0479">Metal-binding</keyword>
<keyword evidence="3" id="KW-0732">Signal</keyword>
<evidence type="ECO:0000313" key="9">
    <source>
        <dbReference type="EMBL" id="PXW51357.1"/>
    </source>
</evidence>
<proteinExistence type="predicted"/>
<feature type="disulfide bond" evidence="8">
    <location>
        <begin position="263"/>
        <end position="270"/>
    </location>
</feature>
<evidence type="ECO:0000256" key="7">
    <source>
        <dbReference type="ARBA" id="ARBA00023049"/>
    </source>
</evidence>
<name>A0A2V3TU18_9HYPH</name>
<keyword evidence="5" id="KW-0378">Hydrolase</keyword>
<dbReference type="Proteomes" id="UP000248021">
    <property type="component" value="Unassembled WGS sequence"/>
</dbReference>
<keyword evidence="10" id="KW-1185">Reference proteome</keyword>
<keyword evidence="6" id="KW-0862">Zinc</keyword>
<dbReference type="GO" id="GO:0004252">
    <property type="term" value="F:serine-type endopeptidase activity"/>
    <property type="evidence" value="ECO:0007669"/>
    <property type="project" value="InterPro"/>
</dbReference>
<reference evidence="9 10" key="1">
    <citation type="submission" date="2018-05" db="EMBL/GenBank/DDBJ databases">
        <title>Genomic Encyclopedia of Type Strains, Phase IV (KMG-IV): sequencing the most valuable type-strain genomes for metagenomic binning, comparative biology and taxonomic classification.</title>
        <authorList>
            <person name="Goeker M."/>
        </authorList>
    </citation>
    <scope>NUCLEOTIDE SEQUENCE [LARGE SCALE GENOMIC DNA]</scope>
    <source>
        <strain evidence="9 10">DSM 6462</strain>
    </source>
</reference>
<protein>
    <submittedName>
        <fullName evidence="9">Penicillin-insensitive murein endopeptidase</fullName>
    </submittedName>
</protein>
<keyword evidence="4" id="KW-0574">Periplasm</keyword>